<gene>
    <name evidence="1" type="ORF">B0G92_0295</name>
    <name evidence="2" type="ORF">CLV50_1209</name>
</gene>
<reference evidence="2 4" key="2">
    <citation type="submission" date="2018-10" db="EMBL/GenBank/DDBJ databases">
        <title>Genomic Encyclopedia of Archaeal and Bacterial Type Strains, Phase II (KMG-II): from individual species to whole genera.</title>
        <authorList>
            <person name="Goeker M."/>
        </authorList>
    </citation>
    <scope>NUCLEOTIDE SEQUENCE [LARGE SCALE GENOMIC DNA]</scope>
    <source>
        <strain evidence="2 4">DSM 21886</strain>
    </source>
</reference>
<reference evidence="1 3" key="1">
    <citation type="submission" date="2017-12" db="EMBL/GenBank/DDBJ databases">
        <title>Genomic Encyclopedia of Type Strains, Phase III (KMG-III): the genomes of soil and plant-associated and newly described type strains.</title>
        <authorList>
            <person name="Whitman W."/>
        </authorList>
    </citation>
    <scope>NUCLEOTIDE SEQUENCE [LARGE SCALE GENOMIC DNA]</scope>
    <source>
        <strain evidence="1 3">IP-10</strain>
    </source>
</reference>
<dbReference type="Proteomes" id="UP000275027">
    <property type="component" value="Unassembled WGS sequence"/>
</dbReference>
<evidence type="ECO:0000313" key="1">
    <source>
        <dbReference type="EMBL" id="PKW28671.1"/>
    </source>
</evidence>
<comment type="caution">
    <text evidence="2">The sequence shown here is derived from an EMBL/GenBank/DDBJ whole genome shotgun (WGS) entry which is preliminary data.</text>
</comment>
<proteinExistence type="predicted"/>
<evidence type="ECO:0000313" key="3">
    <source>
        <dbReference type="Proteomes" id="UP000233767"/>
    </source>
</evidence>
<sequence>MKIFFFFHLFTLVITGVVSTNHIYYVYHQKESDNFISKIQKFQQNSYCQYYYRYTATETGFGFFAPNVKSMGLFMFDYCDKGIDIKFLTNEGNSRYTTLISNMTDHLDNTAKKKKANKMTKRDLLLDQYGELLIKNVAAKYQSKIRVHNPGCDEVTLKYFLVEYPSLATKSKDLAKKYGPILINVKNWNYEILQ</sequence>
<dbReference type="AlphaFoldDB" id="A0A497VA82"/>
<protein>
    <submittedName>
        <fullName evidence="2">Uncharacterized protein</fullName>
    </submittedName>
</protein>
<accession>A0A497VA82</accession>
<organism evidence="2 4">
    <name type="scientific">Flavobacterium lindanitolerans</name>
    <dbReference type="NCBI Taxonomy" id="428988"/>
    <lineage>
        <taxon>Bacteria</taxon>
        <taxon>Pseudomonadati</taxon>
        <taxon>Bacteroidota</taxon>
        <taxon>Flavobacteriia</taxon>
        <taxon>Flavobacteriales</taxon>
        <taxon>Flavobacteriaceae</taxon>
        <taxon>Flavobacterium</taxon>
    </lineage>
</organism>
<dbReference type="Proteomes" id="UP000233767">
    <property type="component" value="Unassembled WGS sequence"/>
</dbReference>
<name>A0A497VA82_9FLAO</name>
<keyword evidence="3" id="KW-1185">Reference proteome</keyword>
<evidence type="ECO:0000313" key="2">
    <source>
        <dbReference type="EMBL" id="RLJ35824.1"/>
    </source>
</evidence>
<dbReference type="EMBL" id="RCCB01000010">
    <property type="protein sequence ID" value="RLJ35824.1"/>
    <property type="molecule type" value="Genomic_DNA"/>
</dbReference>
<dbReference type="EMBL" id="PJND01000007">
    <property type="protein sequence ID" value="PKW28671.1"/>
    <property type="molecule type" value="Genomic_DNA"/>
</dbReference>
<evidence type="ECO:0000313" key="4">
    <source>
        <dbReference type="Proteomes" id="UP000275027"/>
    </source>
</evidence>